<accession>A0ABP8JXM2</accession>
<feature type="chain" id="PRO_5045714332" description="SAF domain-containing protein" evidence="1">
    <location>
        <begin position="21"/>
        <end position="198"/>
    </location>
</feature>
<feature type="signal peptide" evidence="1">
    <location>
        <begin position="1"/>
        <end position="20"/>
    </location>
</feature>
<keyword evidence="4" id="KW-1185">Reference proteome</keyword>
<dbReference type="EMBL" id="BAABGM010000001">
    <property type="protein sequence ID" value="GAA4397261.1"/>
    <property type="molecule type" value="Genomic_DNA"/>
</dbReference>
<evidence type="ECO:0000313" key="4">
    <source>
        <dbReference type="Proteomes" id="UP001500945"/>
    </source>
</evidence>
<comment type="caution">
    <text evidence="3">The sequence shown here is derived from an EMBL/GenBank/DDBJ whole genome shotgun (WGS) entry which is preliminary data.</text>
</comment>
<evidence type="ECO:0000259" key="2">
    <source>
        <dbReference type="SMART" id="SM00858"/>
    </source>
</evidence>
<gene>
    <name evidence="3" type="ORF">GCM10023168_02040</name>
</gene>
<feature type="domain" description="SAF" evidence="2">
    <location>
        <begin position="30"/>
        <end position="92"/>
    </location>
</feature>
<keyword evidence="1" id="KW-0732">Signal</keyword>
<reference evidence="4" key="1">
    <citation type="journal article" date="2019" name="Int. J. Syst. Evol. Microbiol.">
        <title>The Global Catalogue of Microorganisms (GCM) 10K type strain sequencing project: providing services to taxonomists for standard genome sequencing and annotation.</title>
        <authorList>
            <consortium name="The Broad Institute Genomics Platform"/>
            <consortium name="The Broad Institute Genome Sequencing Center for Infectious Disease"/>
            <person name="Wu L."/>
            <person name="Ma J."/>
        </authorList>
    </citation>
    <scope>NUCLEOTIDE SEQUENCE [LARGE SCALE GENOMIC DNA]</scope>
    <source>
        <strain evidence="4">JCM 17809</strain>
    </source>
</reference>
<name>A0ABP8JXM2_9MICO</name>
<dbReference type="CDD" id="cd11614">
    <property type="entry name" value="SAF_CpaB_FlgA_like"/>
    <property type="match status" value="1"/>
</dbReference>
<protein>
    <recommendedName>
        <fullName evidence="2">SAF domain-containing protein</fullName>
    </recommendedName>
</protein>
<dbReference type="InterPro" id="IPR013974">
    <property type="entry name" value="SAF"/>
</dbReference>
<evidence type="ECO:0000313" key="3">
    <source>
        <dbReference type="EMBL" id="GAA4397261.1"/>
    </source>
</evidence>
<proteinExistence type="predicted"/>
<dbReference type="SMART" id="SM00858">
    <property type="entry name" value="SAF"/>
    <property type="match status" value="1"/>
</dbReference>
<dbReference type="Pfam" id="PF08666">
    <property type="entry name" value="SAF"/>
    <property type="match status" value="1"/>
</dbReference>
<sequence length="198" mass="19246">MLRRVLSAALAATAAVLALAVVRPPPPPTVVVLVAARDLPAGRVLAPGDLREARVRVDAAQPGALASAPEAVGRRVGAGLVRGEAVTGTRLVPRGHVDGLPAGRVALHVVAADPASVDLLAPGVAARVYPATGGPPLARGAVVLSTDPAPQASGPLGGADRDVRGAVLSLTAAEADAVLGGHGAVEGPVTVSLVAAPG</sequence>
<organism evidence="3 4">
    <name type="scientific">Fodinibacter luteus</name>
    <dbReference type="NCBI Taxonomy" id="552064"/>
    <lineage>
        <taxon>Bacteria</taxon>
        <taxon>Bacillati</taxon>
        <taxon>Actinomycetota</taxon>
        <taxon>Actinomycetes</taxon>
        <taxon>Micrococcales</taxon>
        <taxon>Intrasporangiaceae</taxon>
        <taxon>Fodinibacter (ex Wang et al. 2009)</taxon>
    </lineage>
</organism>
<dbReference type="Proteomes" id="UP001500945">
    <property type="component" value="Unassembled WGS sequence"/>
</dbReference>
<evidence type="ECO:0000256" key="1">
    <source>
        <dbReference type="SAM" id="SignalP"/>
    </source>
</evidence>